<dbReference type="GO" id="GO:0006412">
    <property type="term" value="P:translation"/>
    <property type="evidence" value="ECO:0007669"/>
    <property type="project" value="InterPro"/>
</dbReference>
<protein>
    <submittedName>
        <fullName evidence="6">Uncharacterized protein</fullName>
    </submittedName>
</protein>
<feature type="compositionally biased region" description="Basic and acidic residues" evidence="4">
    <location>
        <begin position="121"/>
        <end position="135"/>
    </location>
</feature>
<organism evidence="6">
    <name type="scientific">Oryza punctata</name>
    <name type="common">Red rice</name>
    <dbReference type="NCBI Taxonomy" id="4537"/>
    <lineage>
        <taxon>Eukaryota</taxon>
        <taxon>Viridiplantae</taxon>
        <taxon>Streptophyta</taxon>
        <taxon>Embryophyta</taxon>
        <taxon>Tracheophyta</taxon>
        <taxon>Spermatophyta</taxon>
        <taxon>Magnoliopsida</taxon>
        <taxon>Liliopsida</taxon>
        <taxon>Poales</taxon>
        <taxon>Poaceae</taxon>
        <taxon>BOP clade</taxon>
        <taxon>Oryzoideae</taxon>
        <taxon>Oryzeae</taxon>
        <taxon>Oryzinae</taxon>
        <taxon>Oryza</taxon>
    </lineage>
</organism>
<dbReference type="GO" id="GO:0003735">
    <property type="term" value="F:structural constituent of ribosome"/>
    <property type="evidence" value="ECO:0007669"/>
    <property type="project" value="InterPro"/>
</dbReference>
<dbReference type="Gramene" id="OPUNC09G04520.1">
    <property type="protein sequence ID" value="OPUNC09G04520.1"/>
    <property type="gene ID" value="OPUNC09G04520"/>
</dbReference>
<dbReference type="eggNOG" id="KOG1870">
    <property type="taxonomic scope" value="Eukaryota"/>
</dbReference>
<dbReference type="GO" id="GO:1990904">
    <property type="term" value="C:ribonucleoprotein complex"/>
    <property type="evidence" value="ECO:0007669"/>
    <property type="project" value="UniProtKB-KW"/>
</dbReference>
<sequence length="345" mass="37987">MSIAKRYVLRLFISLKYVTANVVDRQSGRVVVTASSVEKPLRDGLECGRTCNAKAAAAVGEVLAMRLKVDGLAREPIHADATKEVEKKGFKNRTKVWAILNALRDHGVNLHLDDDGDHRPHIASARHGEDQETLRTTRHRRRRHSPPYSSYCFPRGTRRGCLLFGRAAARVGPRSLAVRQNATEEVTSGLGALCCSFQLCCVRSMSIAKRYVLRLFISLKYVTANVVDRQSGRVVVTASSVEKPLRDGLECGRTCNAKAAAAVGEVLAMRLKVDGLAREPIHADATKEVEKKGFKNRTKVWAILNALRDHGVNLHLDDDGDHRPHMGDGGGISCITCNQWCLGYA</sequence>
<feature type="signal peptide" evidence="5">
    <location>
        <begin position="1"/>
        <end position="20"/>
    </location>
</feature>
<accession>A0A0E0LZP0</accession>
<evidence type="ECO:0000313" key="6">
    <source>
        <dbReference type="EnsemblPlants" id="OPUNC09G04520.1"/>
    </source>
</evidence>
<keyword evidence="3" id="KW-0687">Ribonucleoprotein</keyword>
<dbReference type="Gene3D" id="3.30.420.100">
    <property type="match status" value="2"/>
</dbReference>
<evidence type="ECO:0000256" key="2">
    <source>
        <dbReference type="ARBA" id="ARBA00022980"/>
    </source>
</evidence>
<reference evidence="6" key="1">
    <citation type="submission" date="2015-04" db="UniProtKB">
        <authorList>
            <consortium name="EnsemblPlants"/>
        </authorList>
    </citation>
    <scope>IDENTIFICATION</scope>
</reference>
<reference evidence="6" key="2">
    <citation type="submission" date="2018-05" db="EMBL/GenBank/DDBJ databases">
        <title>OpunRS2 (Oryza punctata Reference Sequence Version 2).</title>
        <authorList>
            <person name="Zhang J."/>
            <person name="Kudrna D."/>
            <person name="Lee S."/>
            <person name="Talag J."/>
            <person name="Welchert J."/>
            <person name="Wing R.A."/>
        </authorList>
    </citation>
    <scope>NUCLEOTIDE SEQUENCE [LARGE SCALE GENOMIC DNA]</scope>
</reference>
<evidence type="ECO:0000256" key="5">
    <source>
        <dbReference type="SAM" id="SignalP"/>
    </source>
</evidence>
<keyword evidence="7" id="KW-1185">Reference proteome</keyword>
<feature type="compositionally biased region" description="Basic residues" evidence="4">
    <location>
        <begin position="136"/>
        <end position="145"/>
    </location>
</feature>
<keyword evidence="5" id="KW-0732">Signal</keyword>
<dbReference type="STRING" id="4537.A0A0E0LZP0"/>
<evidence type="ECO:0000256" key="4">
    <source>
        <dbReference type="SAM" id="MobiDB-lite"/>
    </source>
</evidence>
<dbReference type="EnsemblPlants" id="OPUNC09G04520.1">
    <property type="protein sequence ID" value="OPUNC09G04520.1"/>
    <property type="gene ID" value="OPUNC09G04520"/>
</dbReference>
<dbReference type="FunFam" id="3.30.420.100:FF:000006">
    <property type="entry name" value="50S ribosomal protein L18-like"/>
    <property type="match status" value="2"/>
</dbReference>
<proteinExistence type="inferred from homology"/>
<dbReference type="HOGENOM" id="CLU_853594_0_0_1"/>
<feature type="chain" id="PRO_5002367190" evidence="5">
    <location>
        <begin position="21"/>
        <end position="345"/>
    </location>
</feature>
<dbReference type="Proteomes" id="UP000026962">
    <property type="component" value="Chromosome 9"/>
</dbReference>
<feature type="region of interest" description="Disordered" evidence="4">
    <location>
        <begin position="121"/>
        <end position="149"/>
    </location>
</feature>
<dbReference type="SUPFAM" id="SSF53137">
    <property type="entry name" value="Translational machinery components"/>
    <property type="match status" value="2"/>
</dbReference>
<dbReference type="InterPro" id="IPR005484">
    <property type="entry name" value="Ribosomal_uL18_bac/plant/anim"/>
</dbReference>
<comment type="similarity">
    <text evidence="1">Belongs to the universal ribosomal protein uL18 family.</text>
</comment>
<dbReference type="PANTHER" id="PTHR12899:SF21">
    <property type="entry name" value="OS09G0549700 PROTEIN"/>
    <property type="match status" value="1"/>
</dbReference>
<keyword evidence="2" id="KW-0689">Ribosomal protein</keyword>
<evidence type="ECO:0000313" key="7">
    <source>
        <dbReference type="Proteomes" id="UP000026962"/>
    </source>
</evidence>
<dbReference type="PANTHER" id="PTHR12899">
    <property type="entry name" value="39S RIBOSOMAL PROTEIN L18, MITOCHONDRIAL"/>
    <property type="match status" value="1"/>
</dbReference>
<evidence type="ECO:0000256" key="3">
    <source>
        <dbReference type="ARBA" id="ARBA00023274"/>
    </source>
</evidence>
<dbReference type="Pfam" id="PF00861">
    <property type="entry name" value="Ribosomal_L18p"/>
    <property type="match status" value="2"/>
</dbReference>
<dbReference type="GO" id="GO:0008097">
    <property type="term" value="F:5S rRNA binding"/>
    <property type="evidence" value="ECO:0007669"/>
    <property type="project" value="TreeGrafter"/>
</dbReference>
<dbReference type="GO" id="GO:0005840">
    <property type="term" value="C:ribosome"/>
    <property type="evidence" value="ECO:0007669"/>
    <property type="project" value="UniProtKB-KW"/>
</dbReference>
<dbReference type="AlphaFoldDB" id="A0A0E0LZP0"/>
<evidence type="ECO:0000256" key="1">
    <source>
        <dbReference type="ARBA" id="ARBA00007116"/>
    </source>
</evidence>
<name>A0A0E0LZP0_ORYPU</name>